<dbReference type="PANTHER" id="PTHR46124:SF2">
    <property type="entry name" value="D-AMINOACYL-TRNA DEACYLASE"/>
    <property type="match status" value="1"/>
</dbReference>
<organism evidence="2 3">
    <name type="scientific">Faucicola osloensis</name>
    <name type="common">Moraxella osloensis</name>
    <dbReference type="NCBI Taxonomy" id="34062"/>
    <lineage>
        <taxon>Bacteria</taxon>
        <taxon>Pseudomonadati</taxon>
        <taxon>Pseudomonadota</taxon>
        <taxon>Gammaproteobacteria</taxon>
        <taxon>Moraxellales</taxon>
        <taxon>Moraxellaceae</taxon>
        <taxon>Faucicola</taxon>
    </lineage>
</organism>
<protein>
    <submittedName>
        <fullName evidence="2">Uncharacterized deoxyribonuclease YjjV</fullName>
        <ecNumber evidence="2">3.1.21.-</ecNumber>
    </submittedName>
</protein>
<dbReference type="EMBL" id="UGPY01000001">
    <property type="protein sequence ID" value="STY96277.1"/>
    <property type="molecule type" value="Genomic_DNA"/>
</dbReference>
<dbReference type="RefSeq" id="WP_062333040.1">
    <property type="nucleotide sequence ID" value="NZ_CBCRZU010000040.1"/>
</dbReference>
<dbReference type="GO" id="GO:0046872">
    <property type="term" value="F:metal ion binding"/>
    <property type="evidence" value="ECO:0007669"/>
    <property type="project" value="UniProtKB-KW"/>
</dbReference>
<dbReference type="GO" id="GO:0016788">
    <property type="term" value="F:hydrolase activity, acting on ester bonds"/>
    <property type="evidence" value="ECO:0007669"/>
    <property type="project" value="InterPro"/>
</dbReference>
<reference evidence="2 3" key="1">
    <citation type="submission" date="2018-06" db="EMBL/GenBank/DDBJ databases">
        <authorList>
            <consortium name="Pathogen Informatics"/>
            <person name="Doyle S."/>
        </authorList>
    </citation>
    <scope>NUCLEOTIDE SEQUENCE [LARGE SCALE GENOMIC DNA]</scope>
    <source>
        <strain evidence="2 3">NCTC10465</strain>
    </source>
</reference>
<dbReference type="KEGG" id="mos:AXE82_07155"/>
<dbReference type="NCBIfam" id="NF041926">
    <property type="entry name" value="QatD"/>
    <property type="match status" value="1"/>
</dbReference>
<keyword evidence="1" id="KW-0479">Metal-binding</keyword>
<name>A0A378QAN5_FAUOS</name>
<sequence length="247" mass="28110">MYPLIDLHCHLDLYENPHKVASLCDASSYILSVTTTPKAWFGTKELAENHQRIQTALGLHPQIAHERSDELDLFDLLVDDTKYIGEIGLDGSRSLKQFQSIQQKVFEHIVIQSNKSTPKILTIHSLQAVDSVLDCLKNHFSNGVPVLHWYTGNEIQLNRAIANGCWFSVNQRMLSTNKGKQLVSRIPKNCIITETDGPFVKSKNQPILPGEVMPVINSLSKLWNEPREQVIARVFENFKNLIRQVTW</sequence>
<gene>
    <name evidence="2" type="primary">yjjV_1</name>
    <name evidence="2" type="ORF">NCTC10465_00020</name>
</gene>
<feature type="binding site" evidence="1">
    <location>
        <position position="8"/>
    </location>
    <ligand>
        <name>a divalent metal cation</name>
        <dbReference type="ChEBI" id="CHEBI:60240"/>
        <label>1</label>
    </ligand>
</feature>
<dbReference type="Proteomes" id="UP000255230">
    <property type="component" value="Unassembled WGS sequence"/>
</dbReference>
<proteinExistence type="predicted"/>
<accession>A0A378QAN5</accession>
<dbReference type="AlphaFoldDB" id="A0A378QAN5"/>
<dbReference type="Pfam" id="PF01026">
    <property type="entry name" value="TatD_DNase"/>
    <property type="match status" value="1"/>
</dbReference>
<dbReference type="PIRSF" id="PIRSF005902">
    <property type="entry name" value="DNase_TatD"/>
    <property type="match status" value="1"/>
</dbReference>
<keyword evidence="2" id="KW-0378">Hydrolase</keyword>
<dbReference type="InterPro" id="IPR001130">
    <property type="entry name" value="TatD-like"/>
</dbReference>
<evidence type="ECO:0000256" key="1">
    <source>
        <dbReference type="PIRSR" id="PIRSR005902-1"/>
    </source>
</evidence>
<feature type="binding site" evidence="1">
    <location>
        <position position="196"/>
    </location>
    <ligand>
        <name>a divalent metal cation</name>
        <dbReference type="ChEBI" id="CHEBI:60240"/>
        <label>1</label>
    </ligand>
</feature>
<dbReference type="PANTHER" id="PTHR46124">
    <property type="entry name" value="D-AMINOACYL-TRNA DEACYLASE"/>
    <property type="match status" value="1"/>
</dbReference>
<dbReference type="InterPro" id="IPR032466">
    <property type="entry name" value="Metal_Hydrolase"/>
</dbReference>
<dbReference type="InterPro" id="IPR049677">
    <property type="entry name" value="QatD"/>
</dbReference>
<keyword evidence="3" id="KW-1185">Reference proteome</keyword>
<evidence type="ECO:0000313" key="2">
    <source>
        <dbReference type="EMBL" id="STY96277.1"/>
    </source>
</evidence>
<feature type="binding site" evidence="1">
    <location>
        <position position="148"/>
    </location>
    <ligand>
        <name>a divalent metal cation</name>
        <dbReference type="ChEBI" id="CHEBI:60240"/>
        <label>2</label>
    </ligand>
</feature>
<dbReference type="EC" id="3.1.21.-" evidence="2"/>
<dbReference type="GeneID" id="35778931"/>
<evidence type="ECO:0000313" key="3">
    <source>
        <dbReference type="Proteomes" id="UP000255230"/>
    </source>
</evidence>
<dbReference type="CDD" id="cd01310">
    <property type="entry name" value="TatD_DNAse"/>
    <property type="match status" value="1"/>
</dbReference>
<feature type="binding site" evidence="1">
    <location>
        <position position="124"/>
    </location>
    <ligand>
        <name>a divalent metal cation</name>
        <dbReference type="ChEBI" id="CHEBI:60240"/>
        <label>2</label>
    </ligand>
</feature>
<dbReference type="Gene3D" id="3.20.20.140">
    <property type="entry name" value="Metal-dependent hydrolases"/>
    <property type="match status" value="1"/>
</dbReference>
<feature type="binding site" evidence="1">
    <location>
        <position position="86"/>
    </location>
    <ligand>
        <name>a divalent metal cation</name>
        <dbReference type="ChEBI" id="CHEBI:60240"/>
        <label>1</label>
    </ligand>
</feature>
<feature type="binding site" evidence="1">
    <location>
        <position position="10"/>
    </location>
    <ligand>
        <name>a divalent metal cation</name>
        <dbReference type="ChEBI" id="CHEBI:60240"/>
        <label>1</label>
    </ligand>
</feature>
<dbReference type="SUPFAM" id="SSF51556">
    <property type="entry name" value="Metallo-dependent hydrolases"/>
    <property type="match status" value="1"/>
</dbReference>